<accession>A0ABW4Q4G3</accession>
<organism evidence="9 10">
    <name type="scientific">Brachybacterium rhamnosum</name>
    <dbReference type="NCBI Taxonomy" id="173361"/>
    <lineage>
        <taxon>Bacteria</taxon>
        <taxon>Bacillati</taxon>
        <taxon>Actinomycetota</taxon>
        <taxon>Actinomycetes</taxon>
        <taxon>Micrococcales</taxon>
        <taxon>Dermabacteraceae</taxon>
        <taxon>Brachybacterium</taxon>
    </lineage>
</organism>
<dbReference type="PANTHER" id="PTHR43289">
    <property type="entry name" value="MITOGEN-ACTIVATED PROTEIN KINASE KINASE KINASE 20-RELATED"/>
    <property type="match status" value="1"/>
</dbReference>
<proteinExistence type="predicted"/>
<evidence type="ECO:0000256" key="3">
    <source>
        <dbReference type="ARBA" id="ARBA00022777"/>
    </source>
</evidence>
<dbReference type="PROSITE" id="PS00108">
    <property type="entry name" value="PROTEIN_KINASE_ST"/>
    <property type="match status" value="1"/>
</dbReference>
<keyword evidence="7" id="KW-0472">Membrane</keyword>
<keyword evidence="7" id="KW-0812">Transmembrane</keyword>
<dbReference type="PANTHER" id="PTHR43289:SF34">
    <property type="entry name" value="SERINE_THREONINE-PROTEIN KINASE YBDM-RELATED"/>
    <property type="match status" value="1"/>
</dbReference>
<keyword evidence="2 5" id="KW-0547">Nucleotide-binding</keyword>
<name>A0ABW4Q4G3_9MICO</name>
<feature type="domain" description="Protein kinase" evidence="8">
    <location>
        <begin position="25"/>
        <end position="291"/>
    </location>
</feature>
<evidence type="ECO:0000256" key="6">
    <source>
        <dbReference type="SAM" id="MobiDB-lite"/>
    </source>
</evidence>
<evidence type="ECO:0000256" key="2">
    <source>
        <dbReference type="ARBA" id="ARBA00022741"/>
    </source>
</evidence>
<keyword evidence="1 9" id="KW-0808">Transferase</keyword>
<feature type="transmembrane region" description="Helical" evidence="7">
    <location>
        <begin position="637"/>
        <end position="657"/>
    </location>
</feature>
<feature type="binding site" evidence="5">
    <location>
        <position position="53"/>
    </location>
    <ligand>
        <name>ATP</name>
        <dbReference type="ChEBI" id="CHEBI:30616"/>
    </ligand>
</feature>
<keyword evidence="10" id="KW-1185">Reference proteome</keyword>
<dbReference type="CDD" id="cd14014">
    <property type="entry name" value="STKc_PknB_like"/>
    <property type="match status" value="1"/>
</dbReference>
<evidence type="ECO:0000256" key="1">
    <source>
        <dbReference type="ARBA" id="ARBA00022679"/>
    </source>
</evidence>
<evidence type="ECO:0000256" key="7">
    <source>
        <dbReference type="SAM" id="Phobius"/>
    </source>
</evidence>
<feature type="transmembrane region" description="Helical" evidence="7">
    <location>
        <begin position="604"/>
        <end position="625"/>
    </location>
</feature>
<dbReference type="PROSITE" id="PS50011">
    <property type="entry name" value="PROTEIN_KINASE_DOM"/>
    <property type="match status" value="1"/>
</dbReference>
<dbReference type="InterPro" id="IPR000719">
    <property type="entry name" value="Prot_kinase_dom"/>
</dbReference>
<feature type="transmembrane region" description="Helical" evidence="7">
    <location>
        <begin position="531"/>
        <end position="558"/>
    </location>
</feature>
<dbReference type="PROSITE" id="PS00107">
    <property type="entry name" value="PROTEIN_KINASE_ATP"/>
    <property type="match status" value="1"/>
</dbReference>
<protein>
    <submittedName>
        <fullName evidence="9">Serine/threonine-protein kinase</fullName>
        <ecNumber evidence="9">2.7.11.1</ecNumber>
    </submittedName>
</protein>
<dbReference type="SUPFAM" id="SSF56112">
    <property type="entry name" value="Protein kinase-like (PK-like)"/>
    <property type="match status" value="1"/>
</dbReference>
<feature type="region of interest" description="Disordered" evidence="6">
    <location>
        <begin position="323"/>
        <end position="507"/>
    </location>
</feature>
<dbReference type="Proteomes" id="UP001597280">
    <property type="component" value="Unassembled WGS sequence"/>
</dbReference>
<dbReference type="RefSeq" id="WP_343906462.1">
    <property type="nucleotide sequence ID" value="NZ_BAAAIS010000006.1"/>
</dbReference>
<feature type="compositionally biased region" description="Low complexity" evidence="6">
    <location>
        <begin position="363"/>
        <end position="373"/>
    </location>
</feature>
<evidence type="ECO:0000313" key="10">
    <source>
        <dbReference type="Proteomes" id="UP001597280"/>
    </source>
</evidence>
<dbReference type="SMART" id="SM00220">
    <property type="entry name" value="S_TKc"/>
    <property type="match status" value="1"/>
</dbReference>
<feature type="transmembrane region" description="Helical" evidence="7">
    <location>
        <begin position="677"/>
        <end position="698"/>
    </location>
</feature>
<dbReference type="Gene3D" id="1.10.510.10">
    <property type="entry name" value="Transferase(Phosphotransferase) domain 1"/>
    <property type="match status" value="1"/>
</dbReference>
<feature type="compositionally biased region" description="Basic and acidic residues" evidence="6">
    <location>
        <begin position="384"/>
        <end position="406"/>
    </location>
</feature>
<keyword evidence="3 9" id="KW-0418">Kinase</keyword>
<dbReference type="Gene3D" id="3.30.200.20">
    <property type="entry name" value="Phosphorylase Kinase, domain 1"/>
    <property type="match status" value="1"/>
</dbReference>
<dbReference type="GO" id="GO:0004674">
    <property type="term" value="F:protein serine/threonine kinase activity"/>
    <property type="evidence" value="ECO:0007669"/>
    <property type="project" value="UniProtKB-EC"/>
</dbReference>
<dbReference type="InterPro" id="IPR017441">
    <property type="entry name" value="Protein_kinase_ATP_BS"/>
</dbReference>
<gene>
    <name evidence="9" type="ORF">ACFSDA_16550</name>
</gene>
<evidence type="ECO:0000256" key="4">
    <source>
        <dbReference type="ARBA" id="ARBA00022840"/>
    </source>
</evidence>
<evidence type="ECO:0000313" key="9">
    <source>
        <dbReference type="EMBL" id="MFD1836671.1"/>
    </source>
</evidence>
<dbReference type="InterPro" id="IPR008271">
    <property type="entry name" value="Ser/Thr_kinase_AS"/>
</dbReference>
<dbReference type="EMBL" id="JBHUFL010000011">
    <property type="protein sequence ID" value="MFD1836671.1"/>
    <property type="molecule type" value="Genomic_DNA"/>
</dbReference>
<dbReference type="Pfam" id="PF00069">
    <property type="entry name" value="Pkinase"/>
    <property type="match status" value="1"/>
</dbReference>
<feature type="compositionally biased region" description="Low complexity" evidence="6">
    <location>
        <begin position="323"/>
        <end position="338"/>
    </location>
</feature>
<dbReference type="EC" id="2.7.11.1" evidence="9"/>
<evidence type="ECO:0000256" key="5">
    <source>
        <dbReference type="PROSITE-ProRule" id="PRU10141"/>
    </source>
</evidence>
<keyword evidence="7" id="KW-1133">Transmembrane helix</keyword>
<comment type="caution">
    <text evidence="9">The sequence shown here is derived from an EMBL/GenBank/DDBJ whole genome shotgun (WGS) entry which is preliminary data.</text>
</comment>
<evidence type="ECO:0000259" key="8">
    <source>
        <dbReference type="PROSITE" id="PS50011"/>
    </source>
</evidence>
<reference evidence="10" key="1">
    <citation type="journal article" date="2019" name="Int. J. Syst. Evol. Microbiol.">
        <title>The Global Catalogue of Microorganisms (GCM) 10K type strain sequencing project: providing services to taxonomists for standard genome sequencing and annotation.</title>
        <authorList>
            <consortium name="The Broad Institute Genomics Platform"/>
            <consortium name="The Broad Institute Genome Sequencing Center for Infectious Disease"/>
            <person name="Wu L."/>
            <person name="Ma J."/>
        </authorList>
    </citation>
    <scope>NUCLEOTIDE SEQUENCE [LARGE SCALE GENOMIC DNA]</scope>
    <source>
        <strain evidence="10">JCM 11650</strain>
    </source>
</reference>
<keyword evidence="4 5" id="KW-0067">ATP-binding</keyword>
<sequence>MEETRRQRTPRRDPRLGALAEESGYRIEERIGAGGMGIVYRAHDADGREVAIKLLRHDIADDPRARERLAREVAAQKLVRSESIVRILDAELDSPDAFVVTEFVPGPTLEDAVRERGGLHPEAVREVGLVLGDALRVIHAAGVIHRDLKPSNVLLRGARPRDLDGFDPEGDRLDPVIIDFGIAIAAEESRLTSTGLVMGTAAYLDPEVVRTNHTAEAGDWWSLAAMLAYAATGREPYGSGRADLVFLRADRGEIDVDGLPVELAAWLREALQADPARRPDPATHLGKLAELDLTRFEDAGETEAFGADGRTAVLPAGAAAAGATAATPSEAPGDEAASGEGGDGATTVLPVADDGADADAADDPATGAGAPGPEATQVLPVVADGDRTETLPRIDDAGAARAEAVREQPGGGYDAPTEALRTEAPRTEALPVVESPTMRLPVIQEELAAPPRPVPTPTPSGNDPRSYDPQRPVQRGPDGGLAGYPVTAPVGSPYPAQTSAPSPYPAPQPYGQMAPYGMAPQPVPPPPRRPVLVWLGHLLLIGLGVIAPYIALVLLLLLGGAARTWERSHRSVAARRMRGSSGAGPLWAAGTAAPFRFLQGVAETALQAVLPLLLGLLVGVAVDAATYLGTGTALPDGVALGTAVGITTLLTWVGIGSRTTRLGAHRMVDAAAPDRTWTAVLLGLLLLLLVAVVATIGARQGMVDYFPFSSGPTLETIAFWRR</sequence>
<dbReference type="InterPro" id="IPR011009">
    <property type="entry name" value="Kinase-like_dom_sf"/>
</dbReference>